<dbReference type="EC" id="2.3.2.27" evidence="4"/>
<comment type="catalytic activity">
    <reaction evidence="1">
        <text>S-ubiquitinyl-[E2 ubiquitin-conjugating enzyme]-L-cysteine + [acceptor protein]-L-lysine = [E2 ubiquitin-conjugating enzyme]-L-cysteine + N(6)-ubiquitinyl-[acceptor protein]-L-lysine.</text>
        <dbReference type="EC" id="2.3.2.27"/>
    </reaction>
</comment>
<dbReference type="AlphaFoldDB" id="A0A426YRN3"/>
<dbReference type="GO" id="GO:0061630">
    <property type="term" value="F:ubiquitin protein ligase activity"/>
    <property type="evidence" value="ECO:0007669"/>
    <property type="project" value="UniProtKB-EC"/>
</dbReference>
<keyword evidence="9" id="KW-0472">Membrane</keyword>
<keyword evidence="6" id="KW-0812">Transmembrane</keyword>
<dbReference type="GO" id="GO:0036503">
    <property type="term" value="P:ERAD pathway"/>
    <property type="evidence" value="ECO:0007669"/>
    <property type="project" value="TreeGrafter"/>
</dbReference>
<feature type="compositionally biased region" description="Basic and acidic residues" evidence="10">
    <location>
        <begin position="23"/>
        <end position="35"/>
    </location>
</feature>
<name>A0A426YRN3_ENSVE</name>
<dbReference type="EMBL" id="AMZH03010634">
    <property type="protein sequence ID" value="RRT54369.1"/>
    <property type="molecule type" value="Genomic_DNA"/>
</dbReference>
<evidence type="ECO:0000256" key="2">
    <source>
        <dbReference type="ARBA" id="ARBA00004141"/>
    </source>
</evidence>
<sequence length="292" mass="32502">MPHTSSAFDEERDEEESQMRVASDQDRERASHRGFLDSPSSSPPSLYVLSLFFLLPRRFFFPRRNQADIACSGWSRANSTITNLFRAVSVENRSIAIEIIDRYHPKLPCIARGPVHGRSATSLRDYFRHLRELGGHDAERDDEGQERNGARAVRRLPGPVNRIPVGDGNAEDGGGAQGIAGAGQMIRRNAENVAARLEMQAARLEAHVEQMFDGLDDADGAEDVPFDELVGMQGPVFHLVENAITVRTSGVLELYWGSGGTYGLVKEEQWVGTGRLTYGLWLDLNCLLTDWY</sequence>
<evidence type="ECO:0000256" key="4">
    <source>
        <dbReference type="ARBA" id="ARBA00012483"/>
    </source>
</evidence>
<keyword evidence="5" id="KW-0808">Transferase</keyword>
<gene>
    <name evidence="11" type="ORF">B296_00049200</name>
</gene>
<reference evidence="11 12" key="1">
    <citation type="journal article" date="2014" name="Agronomy (Basel)">
        <title>A Draft Genome Sequence for Ensete ventricosum, the Drought-Tolerant Tree Against Hunger.</title>
        <authorList>
            <person name="Harrison J."/>
            <person name="Moore K.A."/>
            <person name="Paszkiewicz K."/>
            <person name="Jones T."/>
            <person name="Grant M."/>
            <person name="Ambacheew D."/>
            <person name="Muzemil S."/>
            <person name="Studholme D.J."/>
        </authorList>
    </citation>
    <scope>NUCLEOTIDE SEQUENCE [LARGE SCALE GENOMIC DNA]</scope>
</reference>
<evidence type="ECO:0000313" key="12">
    <source>
        <dbReference type="Proteomes" id="UP000287651"/>
    </source>
</evidence>
<protein>
    <recommendedName>
        <fullName evidence="4">RING-type E3 ubiquitin transferase</fullName>
        <ecNumber evidence="4">2.3.2.27</ecNumber>
    </recommendedName>
</protein>
<keyword evidence="8" id="KW-1133">Transmembrane helix</keyword>
<feature type="region of interest" description="Disordered" evidence="10">
    <location>
        <begin position="157"/>
        <end position="176"/>
    </location>
</feature>
<comment type="subcellular location">
    <subcellularLocation>
        <location evidence="2">Membrane</location>
        <topology evidence="2">Multi-pass membrane protein</topology>
    </subcellularLocation>
</comment>
<evidence type="ECO:0000256" key="7">
    <source>
        <dbReference type="ARBA" id="ARBA00022786"/>
    </source>
</evidence>
<evidence type="ECO:0000256" key="5">
    <source>
        <dbReference type="ARBA" id="ARBA00022679"/>
    </source>
</evidence>
<evidence type="ECO:0000256" key="10">
    <source>
        <dbReference type="SAM" id="MobiDB-lite"/>
    </source>
</evidence>
<feature type="region of interest" description="Disordered" evidence="10">
    <location>
        <begin position="1"/>
        <end position="42"/>
    </location>
</feature>
<dbReference type="PANTHER" id="PTHR13145">
    <property type="entry name" value="SSM4 PROTEIN"/>
    <property type="match status" value="1"/>
</dbReference>
<dbReference type="Proteomes" id="UP000287651">
    <property type="component" value="Unassembled WGS sequence"/>
</dbReference>
<evidence type="ECO:0000256" key="1">
    <source>
        <dbReference type="ARBA" id="ARBA00000900"/>
    </source>
</evidence>
<evidence type="ECO:0000256" key="6">
    <source>
        <dbReference type="ARBA" id="ARBA00022692"/>
    </source>
</evidence>
<comment type="pathway">
    <text evidence="3">Protein modification; protein ubiquitination.</text>
</comment>
<proteinExistence type="predicted"/>
<evidence type="ECO:0000256" key="8">
    <source>
        <dbReference type="ARBA" id="ARBA00022989"/>
    </source>
</evidence>
<evidence type="ECO:0000313" key="11">
    <source>
        <dbReference type="EMBL" id="RRT54369.1"/>
    </source>
</evidence>
<dbReference type="GO" id="GO:0005789">
    <property type="term" value="C:endoplasmic reticulum membrane"/>
    <property type="evidence" value="ECO:0007669"/>
    <property type="project" value="TreeGrafter"/>
</dbReference>
<keyword evidence="7" id="KW-0833">Ubl conjugation pathway</keyword>
<dbReference type="PANTHER" id="PTHR13145:SF0">
    <property type="entry name" value="E3 UBIQUITIN-PROTEIN LIGASE MARCHF6"/>
    <property type="match status" value="1"/>
</dbReference>
<organism evidence="11 12">
    <name type="scientific">Ensete ventricosum</name>
    <name type="common">Abyssinian banana</name>
    <name type="synonym">Musa ensete</name>
    <dbReference type="NCBI Taxonomy" id="4639"/>
    <lineage>
        <taxon>Eukaryota</taxon>
        <taxon>Viridiplantae</taxon>
        <taxon>Streptophyta</taxon>
        <taxon>Embryophyta</taxon>
        <taxon>Tracheophyta</taxon>
        <taxon>Spermatophyta</taxon>
        <taxon>Magnoliopsida</taxon>
        <taxon>Liliopsida</taxon>
        <taxon>Zingiberales</taxon>
        <taxon>Musaceae</taxon>
        <taxon>Ensete</taxon>
    </lineage>
</organism>
<comment type="caution">
    <text evidence="11">The sequence shown here is derived from an EMBL/GenBank/DDBJ whole genome shotgun (WGS) entry which is preliminary data.</text>
</comment>
<accession>A0A426YRN3</accession>
<evidence type="ECO:0000256" key="3">
    <source>
        <dbReference type="ARBA" id="ARBA00004906"/>
    </source>
</evidence>
<evidence type="ECO:0000256" key="9">
    <source>
        <dbReference type="ARBA" id="ARBA00023136"/>
    </source>
</evidence>